<protein>
    <recommendedName>
        <fullName evidence="5">DUF3168 domain-containing protein</fullName>
    </recommendedName>
</protein>
<gene>
    <name evidence="1" type="ORF">IAP99_16370</name>
    <name evidence="2" type="ORF">SAMEA3729809_05553</name>
</gene>
<dbReference type="EMBL" id="CP060807">
    <property type="protein sequence ID" value="QNP23008.1"/>
    <property type="molecule type" value="Genomic_DNA"/>
</dbReference>
<sequence>MIELAIKGALERITGMNAHPLLLPDTVQEGVTYQRISDAPVGAGLARTGLSSVRIQVAIYLIDNYSRLLMLDKQIWSEWKAIVQSRLEDCPVSYVTRGSIQQDKITLTSGRIQYRLVRDFIFTTPE</sequence>
<dbReference type="RefSeq" id="WP_048964996.1">
    <property type="nucleotide sequence ID" value="NZ_CAAHGN010000046.1"/>
</dbReference>
<reference evidence="2 3" key="1">
    <citation type="submission" date="2018-08" db="EMBL/GenBank/DDBJ databases">
        <authorList>
            <consortium name="Pathogen Informatics"/>
        </authorList>
    </citation>
    <scope>NUCLEOTIDE SEQUENCE [LARGE SCALE GENOMIC DNA]</scope>
    <source>
        <strain evidence="2 3">EuSCAPE_TR218</strain>
    </source>
</reference>
<evidence type="ECO:0000313" key="2">
    <source>
        <dbReference type="EMBL" id="SXF99427.1"/>
    </source>
</evidence>
<evidence type="ECO:0000313" key="3">
    <source>
        <dbReference type="Proteomes" id="UP000258928"/>
    </source>
</evidence>
<organism evidence="1 4">
    <name type="scientific">Klebsiella variicola</name>
    <dbReference type="NCBI Taxonomy" id="244366"/>
    <lineage>
        <taxon>Bacteria</taxon>
        <taxon>Pseudomonadati</taxon>
        <taxon>Pseudomonadota</taxon>
        <taxon>Gammaproteobacteria</taxon>
        <taxon>Enterobacterales</taxon>
        <taxon>Enterobacteriaceae</taxon>
        <taxon>Klebsiella/Raoultella group</taxon>
        <taxon>Klebsiella</taxon>
        <taxon>Klebsiella pneumoniae complex</taxon>
    </lineage>
</organism>
<dbReference type="EMBL" id="UKAS01000047">
    <property type="protein sequence ID" value="SXF99427.1"/>
    <property type="molecule type" value="Genomic_DNA"/>
</dbReference>
<evidence type="ECO:0000313" key="4">
    <source>
        <dbReference type="Proteomes" id="UP000516181"/>
    </source>
</evidence>
<name>A0A7H0EGU2_KLEVA</name>
<accession>A0A7H0EGU2</accession>
<evidence type="ECO:0000313" key="1">
    <source>
        <dbReference type="EMBL" id="QNP23008.1"/>
    </source>
</evidence>
<dbReference type="AlphaFoldDB" id="A0A7H0EGU2"/>
<dbReference type="Proteomes" id="UP000258928">
    <property type="component" value="Unassembled WGS sequence"/>
</dbReference>
<proteinExistence type="predicted"/>
<reference evidence="1 4" key="2">
    <citation type="submission" date="2020-08" db="EMBL/GenBank/DDBJ databases">
        <title>Complete genome sequence of Klebsiella pneumoniae KP2757.</title>
        <authorList>
            <person name="Zhang X."/>
        </authorList>
    </citation>
    <scope>NUCLEOTIDE SEQUENCE [LARGE SCALE GENOMIC DNA]</scope>
    <source>
        <strain evidence="1 4">KP2757</strain>
    </source>
</reference>
<dbReference type="Proteomes" id="UP000516181">
    <property type="component" value="Chromosome"/>
</dbReference>
<evidence type="ECO:0008006" key="5">
    <source>
        <dbReference type="Google" id="ProtNLM"/>
    </source>
</evidence>